<protein>
    <submittedName>
        <fullName evidence="1">Uncharacterized protein</fullName>
    </submittedName>
</protein>
<dbReference type="EMBL" id="QGKV02002055">
    <property type="protein sequence ID" value="KAF3497374.1"/>
    <property type="molecule type" value="Genomic_DNA"/>
</dbReference>
<organism evidence="1 2">
    <name type="scientific">Brassica cretica</name>
    <name type="common">Mustard</name>
    <dbReference type="NCBI Taxonomy" id="69181"/>
    <lineage>
        <taxon>Eukaryota</taxon>
        <taxon>Viridiplantae</taxon>
        <taxon>Streptophyta</taxon>
        <taxon>Embryophyta</taxon>
        <taxon>Tracheophyta</taxon>
        <taxon>Spermatophyta</taxon>
        <taxon>Magnoliopsida</taxon>
        <taxon>eudicotyledons</taxon>
        <taxon>Gunneridae</taxon>
        <taxon>Pentapetalae</taxon>
        <taxon>rosids</taxon>
        <taxon>malvids</taxon>
        <taxon>Brassicales</taxon>
        <taxon>Brassicaceae</taxon>
        <taxon>Brassiceae</taxon>
        <taxon>Brassica</taxon>
    </lineage>
</organism>
<name>A0ABQ7AI21_BRACR</name>
<accession>A0ABQ7AI21</accession>
<sequence>MKRRFLGSSKKEPADSRTIRNVHANTVHFDSVHPVKNDTIFGETEKIEVLILKVGENEILRDKEEMNDFDLNQDERCHFLYMNQK</sequence>
<dbReference type="Proteomes" id="UP000266723">
    <property type="component" value="Unassembled WGS sequence"/>
</dbReference>
<evidence type="ECO:0000313" key="2">
    <source>
        <dbReference type="Proteomes" id="UP000266723"/>
    </source>
</evidence>
<proteinExistence type="predicted"/>
<reference evidence="1 2" key="1">
    <citation type="journal article" date="2020" name="BMC Genomics">
        <title>Intraspecific diversification of the crop wild relative Brassica cretica Lam. using demographic model selection.</title>
        <authorList>
            <person name="Kioukis A."/>
            <person name="Michalopoulou V.A."/>
            <person name="Briers L."/>
            <person name="Pirintsos S."/>
            <person name="Studholme D.J."/>
            <person name="Pavlidis P."/>
            <person name="Sarris P.F."/>
        </authorList>
    </citation>
    <scope>NUCLEOTIDE SEQUENCE [LARGE SCALE GENOMIC DNA]</scope>
    <source>
        <strain evidence="2">cv. PFS-1207/04</strain>
    </source>
</reference>
<comment type="caution">
    <text evidence="1">The sequence shown here is derived from an EMBL/GenBank/DDBJ whole genome shotgun (WGS) entry which is preliminary data.</text>
</comment>
<keyword evidence="2" id="KW-1185">Reference proteome</keyword>
<evidence type="ECO:0000313" key="1">
    <source>
        <dbReference type="EMBL" id="KAF3497374.1"/>
    </source>
</evidence>
<gene>
    <name evidence="1" type="ORF">DY000_02052912</name>
</gene>